<reference evidence="2 3" key="1">
    <citation type="journal article" date="2016" name="Nat. Commun.">
        <title>Thousands of microbial genomes shed light on interconnected biogeochemical processes in an aquifer system.</title>
        <authorList>
            <person name="Anantharaman K."/>
            <person name="Brown C.T."/>
            <person name="Hug L.A."/>
            <person name="Sharon I."/>
            <person name="Castelle C.J."/>
            <person name="Probst A.J."/>
            <person name="Thomas B.C."/>
            <person name="Singh A."/>
            <person name="Wilkins M.J."/>
            <person name="Karaoz U."/>
            <person name="Brodie E.L."/>
            <person name="Williams K.H."/>
            <person name="Hubbard S.S."/>
            <person name="Banfield J.F."/>
        </authorList>
    </citation>
    <scope>NUCLEOTIDE SEQUENCE [LARGE SCALE GENOMIC DNA]</scope>
</reference>
<organism evidence="2 3">
    <name type="scientific">Candidatus Woykebacteria bacterium RBG_19FT_COMBO_43_10</name>
    <dbReference type="NCBI Taxonomy" id="1802598"/>
    <lineage>
        <taxon>Bacteria</taxon>
        <taxon>Candidatus Woykeibacteriota</taxon>
    </lineage>
</organism>
<gene>
    <name evidence="2" type="ORF">A2Z42_02780</name>
</gene>
<dbReference type="InterPro" id="IPR043735">
    <property type="entry name" value="DUF5680"/>
</dbReference>
<dbReference type="AlphaFoldDB" id="A0A1G1WJA0"/>
<dbReference type="EMBL" id="MHCU01000024">
    <property type="protein sequence ID" value="OGY27744.1"/>
    <property type="molecule type" value="Genomic_DNA"/>
</dbReference>
<dbReference type="Proteomes" id="UP000176645">
    <property type="component" value="Unassembled WGS sequence"/>
</dbReference>
<comment type="caution">
    <text evidence="2">The sequence shown here is derived from an EMBL/GenBank/DDBJ whole genome shotgun (WGS) entry which is preliminary data.</text>
</comment>
<name>A0A1G1WJA0_9BACT</name>
<accession>A0A1G1WJA0</accession>
<dbReference type="Pfam" id="PF18931">
    <property type="entry name" value="DUF5680"/>
    <property type="match status" value="1"/>
</dbReference>
<evidence type="ECO:0000313" key="2">
    <source>
        <dbReference type="EMBL" id="OGY27744.1"/>
    </source>
</evidence>
<sequence>MNNKSLLDFLLKARTKTYAGAGGKVRAVFRDSKQLEYKEDDFSYRDVYYNGNGVFAGVEVVYFKNEAVFSMSYFGNYKGMGEDENDKVLRKALMENWDKTRIWEKVGWTDGHFKYVCDGSGNWEELGGTEEIYKNSERVYWFYYAGGLLKKSLDTS</sequence>
<evidence type="ECO:0000259" key="1">
    <source>
        <dbReference type="Pfam" id="PF18931"/>
    </source>
</evidence>
<proteinExistence type="predicted"/>
<protein>
    <recommendedName>
        <fullName evidence="1">DUF5680 domain-containing protein</fullName>
    </recommendedName>
</protein>
<evidence type="ECO:0000313" key="3">
    <source>
        <dbReference type="Proteomes" id="UP000176645"/>
    </source>
</evidence>
<feature type="domain" description="DUF5680" evidence="1">
    <location>
        <begin position="49"/>
        <end position="149"/>
    </location>
</feature>